<feature type="chain" id="PRO_5028829604" evidence="1">
    <location>
        <begin position="29"/>
        <end position="317"/>
    </location>
</feature>
<feature type="signal peptide" evidence="1">
    <location>
        <begin position="1"/>
        <end position="28"/>
    </location>
</feature>
<keyword evidence="1" id="KW-0732">Signal</keyword>
<dbReference type="Proteomes" id="UP000492821">
    <property type="component" value="Unassembled WGS sequence"/>
</dbReference>
<reference evidence="2" key="1">
    <citation type="journal article" date="2013" name="Genetics">
        <title>The draft genome and transcriptome of Panagrellus redivivus are shaped by the harsh demands of a free-living lifestyle.</title>
        <authorList>
            <person name="Srinivasan J."/>
            <person name="Dillman A.R."/>
            <person name="Macchietto M.G."/>
            <person name="Heikkinen L."/>
            <person name="Lakso M."/>
            <person name="Fracchia K.M."/>
            <person name="Antoshechkin I."/>
            <person name="Mortazavi A."/>
            <person name="Wong G."/>
            <person name="Sternberg P.W."/>
        </authorList>
    </citation>
    <scope>NUCLEOTIDE SEQUENCE [LARGE SCALE GENOMIC DNA]</scope>
    <source>
        <strain evidence="2">MT8872</strain>
    </source>
</reference>
<dbReference type="AlphaFoldDB" id="A0A7E4VBB3"/>
<protein>
    <submittedName>
        <fullName evidence="3">Secreted protein</fullName>
    </submittedName>
</protein>
<proteinExistence type="predicted"/>
<evidence type="ECO:0000256" key="1">
    <source>
        <dbReference type="SAM" id="SignalP"/>
    </source>
</evidence>
<reference evidence="3" key="2">
    <citation type="submission" date="2020-10" db="UniProtKB">
        <authorList>
            <consortium name="WormBaseParasite"/>
        </authorList>
    </citation>
    <scope>IDENTIFICATION</scope>
</reference>
<accession>A0A7E4VBB3</accession>
<dbReference type="WBParaSite" id="Pan_g1894.t1">
    <property type="protein sequence ID" value="Pan_g1894.t1"/>
    <property type="gene ID" value="Pan_g1894"/>
</dbReference>
<sequence length="317" mass="35000">MAPDKDSRMPFAWACLSILCFLVHRVQAQENHWMVNEKELKEKYGKVDPDFGLGYAMGSLGYVYDPKIVAPHFDYPDIEPNRLRVVNHDGYLVFNNEIHVKIEYGHCMTKPNGEVFSCFCYASPNAVVNKNCGGAVAASFCQTTIQKYSINGGPDVQNGAATLQLIISKTGKIQGGNGIPDAKIYKLPWFAAGSKEVPLAIKLVSPYPYTQKPDRKNPCSSLVFDSTKATFVGNLIGPELKSQAFNKDIKFEGKVNENIKKPNCDRRKKYCEKVCDDQKDLGVEDKKAGAAGVCRKRIAKNVFLGAGAAYVGQRVLS</sequence>
<evidence type="ECO:0000313" key="3">
    <source>
        <dbReference type="WBParaSite" id="Pan_g1894.t1"/>
    </source>
</evidence>
<evidence type="ECO:0000313" key="2">
    <source>
        <dbReference type="Proteomes" id="UP000492821"/>
    </source>
</evidence>
<organism evidence="2 3">
    <name type="scientific">Panagrellus redivivus</name>
    <name type="common">Microworm</name>
    <dbReference type="NCBI Taxonomy" id="6233"/>
    <lineage>
        <taxon>Eukaryota</taxon>
        <taxon>Metazoa</taxon>
        <taxon>Ecdysozoa</taxon>
        <taxon>Nematoda</taxon>
        <taxon>Chromadorea</taxon>
        <taxon>Rhabditida</taxon>
        <taxon>Tylenchina</taxon>
        <taxon>Panagrolaimomorpha</taxon>
        <taxon>Panagrolaimoidea</taxon>
        <taxon>Panagrolaimidae</taxon>
        <taxon>Panagrellus</taxon>
    </lineage>
</organism>
<name>A0A7E4VBB3_PANRE</name>
<keyword evidence="2" id="KW-1185">Reference proteome</keyword>